<organism evidence="1 2">
    <name type="scientific">Brachionus plicatilis</name>
    <name type="common">Marine rotifer</name>
    <name type="synonym">Brachionus muelleri</name>
    <dbReference type="NCBI Taxonomy" id="10195"/>
    <lineage>
        <taxon>Eukaryota</taxon>
        <taxon>Metazoa</taxon>
        <taxon>Spiralia</taxon>
        <taxon>Gnathifera</taxon>
        <taxon>Rotifera</taxon>
        <taxon>Eurotatoria</taxon>
        <taxon>Monogononta</taxon>
        <taxon>Pseudotrocha</taxon>
        <taxon>Ploima</taxon>
        <taxon>Brachionidae</taxon>
        <taxon>Brachionus</taxon>
    </lineage>
</organism>
<evidence type="ECO:0000313" key="1">
    <source>
        <dbReference type="EMBL" id="RNA41983.1"/>
    </source>
</evidence>
<name>A0A3M7T1S1_BRAPC</name>
<keyword evidence="2" id="KW-1185">Reference proteome</keyword>
<gene>
    <name evidence="1" type="ORF">BpHYR1_031523</name>
</gene>
<proteinExistence type="predicted"/>
<reference evidence="1 2" key="1">
    <citation type="journal article" date="2018" name="Sci. Rep.">
        <title>Genomic signatures of local adaptation to the degree of environmental predictability in rotifers.</title>
        <authorList>
            <person name="Franch-Gras L."/>
            <person name="Hahn C."/>
            <person name="Garcia-Roger E.M."/>
            <person name="Carmona M.J."/>
            <person name="Serra M."/>
            <person name="Gomez A."/>
        </authorList>
    </citation>
    <scope>NUCLEOTIDE SEQUENCE [LARGE SCALE GENOMIC DNA]</scope>
    <source>
        <strain evidence="1">HYR1</strain>
    </source>
</reference>
<sequence>MAKLKFEIQFKYYILYFDLDLKFQFVLKCTFLYSIEILGTNLKRIIKKQFGVMRYSKFYHFISKMLIPILKRTV</sequence>
<dbReference type="Proteomes" id="UP000276133">
    <property type="component" value="Unassembled WGS sequence"/>
</dbReference>
<evidence type="ECO:0000313" key="2">
    <source>
        <dbReference type="Proteomes" id="UP000276133"/>
    </source>
</evidence>
<comment type="caution">
    <text evidence="1">The sequence shown here is derived from an EMBL/GenBank/DDBJ whole genome shotgun (WGS) entry which is preliminary data.</text>
</comment>
<accession>A0A3M7T1S1</accession>
<dbReference type="AlphaFoldDB" id="A0A3M7T1S1"/>
<dbReference type="EMBL" id="REGN01000430">
    <property type="protein sequence ID" value="RNA41983.1"/>
    <property type="molecule type" value="Genomic_DNA"/>
</dbReference>
<protein>
    <submittedName>
        <fullName evidence="1">Uncharacterized protein</fullName>
    </submittedName>
</protein>